<evidence type="ECO:0000313" key="1">
    <source>
        <dbReference type="EMBL" id="SVD41240.1"/>
    </source>
</evidence>
<accession>A0A382V465</accession>
<gene>
    <name evidence="1" type="ORF">METZ01_LOCUS394094</name>
</gene>
<name>A0A382V465_9ZZZZ</name>
<reference evidence="1" key="1">
    <citation type="submission" date="2018-05" db="EMBL/GenBank/DDBJ databases">
        <authorList>
            <person name="Lanie J.A."/>
            <person name="Ng W.-L."/>
            <person name="Kazmierczak K.M."/>
            <person name="Andrzejewski T.M."/>
            <person name="Davidsen T.M."/>
            <person name="Wayne K.J."/>
            <person name="Tettelin H."/>
            <person name="Glass J.I."/>
            <person name="Rusch D."/>
            <person name="Podicherti R."/>
            <person name="Tsui H.-C.T."/>
            <person name="Winkler M.E."/>
        </authorList>
    </citation>
    <scope>NUCLEOTIDE SEQUENCE</scope>
</reference>
<protein>
    <submittedName>
        <fullName evidence="1">Uncharacterized protein</fullName>
    </submittedName>
</protein>
<proteinExistence type="predicted"/>
<dbReference type="AlphaFoldDB" id="A0A382V465"/>
<organism evidence="1">
    <name type="scientific">marine metagenome</name>
    <dbReference type="NCBI Taxonomy" id="408172"/>
    <lineage>
        <taxon>unclassified sequences</taxon>
        <taxon>metagenomes</taxon>
        <taxon>ecological metagenomes</taxon>
    </lineage>
</organism>
<dbReference type="EMBL" id="UINC01149028">
    <property type="protein sequence ID" value="SVD41240.1"/>
    <property type="molecule type" value="Genomic_DNA"/>
</dbReference>
<sequence>MGKSKIINELLWLRSFENEPIRVQESATTVPIKDFWYKESNQSIRDEIIDVIVQSIDSEEDNMSLITQDISQAFDAYLNIKTTQKSFKYWAYRTAVSILPKSTVSLIARLLKLMKIIENNSLISIYKLVSILQKDDIKVDIVALDQIVKIVLRFHLNKKDSATIGFFDTN</sequence>